<dbReference type="STRING" id="981085.W9SCK8"/>
<keyword evidence="2" id="KW-1185">Reference proteome</keyword>
<dbReference type="Proteomes" id="UP000030645">
    <property type="component" value="Unassembled WGS sequence"/>
</dbReference>
<name>W9SCK8_9ROSA</name>
<reference evidence="2" key="1">
    <citation type="submission" date="2013-01" db="EMBL/GenBank/DDBJ databases">
        <title>Draft Genome Sequence of a Mulberry Tree, Morus notabilis C.K. Schneid.</title>
        <authorList>
            <person name="He N."/>
            <person name="Zhao S."/>
        </authorList>
    </citation>
    <scope>NUCLEOTIDE SEQUENCE</scope>
</reference>
<dbReference type="AlphaFoldDB" id="W9SCK8"/>
<organism evidence="1 2">
    <name type="scientific">Morus notabilis</name>
    <dbReference type="NCBI Taxonomy" id="981085"/>
    <lineage>
        <taxon>Eukaryota</taxon>
        <taxon>Viridiplantae</taxon>
        <taxon>Streptophyta</taxon>
        <taxon>Embryophyta</taxon>
        <taxon>Tracheophyta</taxon>
        <taxon>Spermatophyta</taxon>
        <taxon>Magnoliopsida</taxon>
        <taxon>eudicotyledons</taxon>
        <taxon>Gunneridae</taxon>
        <taxon>Pentapetalae</taxon>
        <taxon>rosids</taxon>
        <taxon>fabids</taxon>
        <taxon>Rosales</taxon>
        <taxon>Moraceae</taxon>
        <taxon>Moreae</taxon>
        <taxon>Morus</taxon>
    </lineage>
</organism>
<dbReference type="EMBL" id="KE345945">
    <property type="protein sequence ID" value="EXC21503.1"/>
    <property type="molecule type" value="Genomic_DNA"/>
</dbReference>
<proteinExistence type="predicted"/>
<evidence type="ECO:0000313" key="1">
    <source>
        <dbReference type="EMBL" id="EXC21503.1"/>
    </source>
</evidence>
<sequence>MRFYFLYLRLCFRAHGDTDLIEHLQRKLGARRFRGSQEGKKTHPLLHLARDDNERASSIDEQRIEGAKHGRCRTLEWQRKTRSYLFFQACSDIWFPWKIKLVSRVMGNLPAQFGEH</sequence>
<protein>
    <submittedName>
        <fullName evidence="1">Uncharacterized protein</fullName>
    </submittedName>
</protein>
<accession>W9SCK8</accession>
<gene>
    <name evidence="1" type="ORF">L484_014858</name>
</gene>
<evidence type="ECO:0000313" key="2">
    <source>
        <dbReference type="Proteomes" id="UP000030645"/>
    </source>
</evidence>